<evidence type="ECO:0000256" key="1">
    <source>
        <dbReference type="ARBA" id="ARBA00009981"/>
    </source>
</evidence>
<reference evidence="2 3" key="1">
    <citation type="submission" date="2020-10" db="EMBL/GenBank/DDBJ databases">
        <title>ChiBAC.</title>
        <authorList>
            <person name="Zenner C."/>
            <person name="Hitch T.C.A."/>
            <person name="Clavel T."/>
        </authorList>
    </citation>
    <scope>NUCLEOTIDE SEQUENCE [LARGE SCALE GENOMIC DNA]</scope>
    <source>
        <strain evidence="2 3">DSM 107455</strain>
    </source>
</reference>
<sequence length="90" mass="9838">MTTLQRNPSQVKDAARDSVVRITEQGAGAYVFCSEKAFERRIAQEREDAAFEARLSEAVGRGLADIDAGRFVTSVDEAFDAADALRSKRA</sequence>
<name>A0ABR9QSF1_9ACTN</name>
<dbReference type="Proteomes" id="UP001194273">
    <property type="component" value="Unassembled WGS sequence"/>
</dbReference>
<dbReference type="EMBL" id="JADCJZ010000001">
    <property type="protein sequence ID" value="MBE5023979.1"/>
    <property type="molecule type" value="Genomic_DNA"/>
</dbReference>
<protein>
    <recommendedName>
        <fullName evidence="4">Type II toxin-antitoxin system Phd/YefM family antitoxin</fullName>
    </recommendedName>
</protein>
<dbReference type="SUPFAM" id="SSF143120">
    <property type="entry name" value="YefM-like"/>
    <property type="match status" value="1"/>
</dbReference>
<evidence type="ECO:0000313" key="3">
    <source>
        <dbReference type="Proteomes" id="UP001194273"/>
    </source>
</evidence>
<dbReference type="InterPro" id="IPR036165">
    <property type="entry name" value="YefM-like_sf"/>
</dbReference>
<accession>A0ABR9QSF1</accession>
<proteinExistence type="inferred from homology"/>
<evidence type="ECO:0008006" key="4">
    <source>
        <dbReference type="Google" id="ProtNLM"/>
    </source>
</evidence>
<organism evidence="2 3">
    <name type="scientific">Thermophilibacter gallinarum</name>
    <dbReference type="NCBI Taxonomy" id="2779357"/>
    <lineage>
        <taxon>Bacteria</taxon>
        <taxon>Bacillati</taxon>
        <taxon>Actinomycetota</taxon>
        <taxon>Coriobacteriia</taxon>
        <taxon>Coriobacteriales</taxon>
        <taxon>Atopobiaceae</taxon>
        <taxon>Thermophilibacter</taxon>
    </lineage>
</organism>
<comment type="caution">
    <text evidence="2">The sequence shown here is derived from an EMBL/GenBank/DDBJ whole genome shotgun (WGS) entry which is preliminary data.</text>
</comment>
<gene>
    <name evidence="2" type="ORF">INF26_03825</name>
</gene>
<comment type="similarity">
    <text evidence="1">Belongs to the phD/YefM antitoxin family.</text>
</comment>
<evidence type="ECO:0000313" key="2">
    <source>
        <dbReference type="EMBL" id="MBE5023979.1"/>
    </source>
</evidence>
<keyword evidence="3" id="KW-1185">Reference proteome</keyword>